<dbReference type="Proteomes" id="UP000013941">
    <property type="component" value="Chromosome"/>
</dbReference>
<dbReference type="AlphaFoldDB" id="R4RXZ7"/>
<proteinExistence type="predicted"/>
<name>R4RXZ7_PHYAS</name>
<dbReference type="KEGG" id="nzs:SLY_0872"/>
<evidence type="ECO:0000313" key="2">
    <source>
        <dbReference type="Proteomes" id="UP000013941"/>
    </source>
</evidence>
<gene>
    <name evidence="1" type="ORF">SLY_0872</name>
</gene>
<sequence>MRVLSKKKYNWGQKSYSFGTTIKDETIFNKTRGMNKKIISKRI</sequence>
<evidence type="ECO:0000313" key="1">
    <source>
        <dbReference type="EMBL" id="AGL90787.1"/>
    </source>
</evidence>
<accession>R4RXZ7</accession>
<dbReference type="HOGENOM" id="CLU_3240239_0_0_14"/>
<protein>
    <submittedName>
        <fullName evidence="1">Uncharacterized protein</fullName>
    </submittedName>
</protein>
<keyword evidence="2" id="KW-1185">Reference proteome</keyword>
<organism evidence="1 2">
    <name type="scientific">Strawberry lethal yellows phytoplasma (CPA) str. NZSb11</name>
    <dbReference type="NCBI Taxonomy" id="980422"/>
    <lineage>
        <taxon>Bacteria</taxon>
        <taxon>Bacillati</taxon>
        <taxon>Mycoplasmatota</taxon>
        <taxon>Mollicutes</taxon>
        <taxon>Acholeplasmatales</taxon>
        <taxon>Acholeplasmataceae</taxon>
        <taxon>Candidatus Phytoplasma</taxon>
        <taxon>16SrXII (Stolbur group)</taxon>
    </lineage>
</organism>
<dbReference type="EMBL" id="CP002548">
    <property type="protein sequence ID" value="AGL90787.1"/>
    <property type="molecule type" value="Genomic_DNA"/>
</dbReference>
<reference evidence="1 2" key="1">
    <citation type="journal article" date="2013" name="BMC Genomics">
        <title>Comparison of the complete genome sequence of two closely related isolates of 'Candidatus Phytoplasma australiense' reveals genome plasticity.</title>
        <authorList>
            <person name="Andersen M.T."/>
            <person name="Liefting L.W."/>
            <person name="Havukkala I."/>
            <person name="Beever R.E."/>
        </authorList>
    </citation>
    <scope>NUCLEOTIDE SEQUENCE [LARGE SCALE GENOMIC DNA]</scope>
    <source>
        <strain evidence="1 2">NZSb11</strain>
    </source>
</reference>